<evidence type="ECO:0000313" key="1">
    <source>
        <dbReference type="EMBL" id="CCH89263.1"/>
    </source>
</evidence>
<evidence type="ECO:0008006" key="3">
    <source>
        <dbReference type="Google" id="ProtNLM"/>
    </source>
</evidence>
<dbReference type="HOGENOM" id="CLU_164815_0_0_11"/>
<dbReference type="EMBL" id="FO203431">
    <property type="protein sequence ID" value="CCH89263.1"/>
    <property type="molecule type" value="Genomic_DNA"/>
</dbReference>
<dbReference type="OMA" id="RVTAWYR"/>
<reference evidence="1 2" key="1">
    <citation type="journal article" date="2012" name="J. Bacteriol.">
        <title>Genome Sequence of Radiation-Resistant Modestobacter marinus Strain BC501, a Representative Actinobacterium That Thrives on Calcareous Stone Surfaces.</title>
        <authorList>
            <person name="Normand P."/>
            <person name="Gury J."/>
            <person name="Pujic P."/>
            <person name="Chouaia B."/>
            <person name="Crotti E."/>
            <person name="Brusetti L."/>
            <person name="Daffonchio D."/>
            <person name="Vacherie B."/>
            <person name="Barbe V."/>
            <person name="Medigue C."/>
            <person name="Calteau A."/>
            <person name="Ghodhbane-Gtari F."/>
            <person name="Essoussi I."/>
            <person name="Nouioui I."/>
            <person name="Abbassi-Ghozzi I."/>
            <person name="Gtari M."/>
        </authorList>
    </citation>
    <scope>NUCLEOTIDE SEQUENCE [LARGE SCALE GENOMIC DNA]</scope>
    <source>
        <strain evidence="2">BC 501</strain>
    </source>
</reference>
<protein>
    <recommendedName>
        <fullName evidence="3">J domain-containing protein</fullName>
    </recommendedName>
</protein>
<keyword evidence="2" id="KW-1185">Reference proteome</keyword>
<gene>
    <name evidence="1" type="ordered locus">MODMU_3859</name>
</gene>
<organism evidence="1 2">
    <name type="scientific">Modestobacter italicus (strain DSM 44449 / CECT 9708 / BC 501)</name>
    <dbReference type="NCBI Taxonomy" id="2732864"/>
    <lineage>
        <taxon>Bacteria</taxon>
        <taxon>Bacillati</taxon>
        <taxon>Actinomycetota</taxon>
        <taxon>Actinomycetes</taxon>
        <taxon>Geodermatophilales</taxon>
        <taxon>Geodermatophilaceae</taxon>
        <taxon>Modestobacter</taxon>
    </lineage>
</organism>
<accession>I4F0V0</accession>
<proteinExistence type="predicted"/>
<dbReference type="eggNOG" id="ENOG502ZG9R">
    <property type="taxonomic scope" value="Bacteria"/>
</dbReference>
<dbReference type="STRING" id="477641.MODMU_3859"/>
<dbReference type="Proteomes" id="UP000006461">
    <property type="component" value="Chromosome"/>
</dbReference>
<sequence length="82" mass="9479">MSPAPGPEERRRRRRLLKAHHPDLGGDPDQFIQALTSFEEGGRRPAAASTPLGEEVRFARRPRGLARVTAWYRRRRRPPRVQ</sequence>
<evidence type="ECO:0000313" key="2">
    <source>
        <dbReference type="Proteomes" id="UP000006461"/>
    </source>
</evidence>
<dbReference type="KEGG" id="mmar:MODMU_3859"/>
<dbReference type="AlphaFoldDB" id="I4F0V0"/>
<dbReference type="OrthoDB" id="5198651at2"/>
<name>I4F0V0_MODI5</name>